<organism evidence="3 4">
    <name type="scientific">Vibrio owensii CAIM 1854 = LMG 25443</name>
    <dbReference type="NCBI Taxonomy" id="1229493"/>
    <lineage>
        <taxon>Bacteria</taxon>
        <taxon>Pseudomonadati</taxon>
        <taxon>Pseudomonadota</taxon>
        <taxon>Gammaproteobacteria</taxon>
        <taxon>Vibrionales</taxon>
        <taxon>Vibrionaceae</taxon>
        <taxon>Vibrio</taxon>
    </lineage>
</organism>
<dbReference type="InterPro" id="IPR036779">
    <property type="entry name" value="LysM_dom_sf"/>
</dbReference>
<dbReference type="CDD" id="cd00118">
    <property type="entry name" value="LysM"/>
    <property type="match status" value="1"/>
</dbReference>
<dbReference type="PATRIC" id="fig|1229493.5.peg.2947"/>
<feature type="region of interest" description="Disordered" evidence="1">
    <location>
        <begin position="169"/>
        <end position="198"/>
    </location>
</feature>
<name>A0A0C1ZEW5_9VIBR</name>
<gene>
    <name evidence="3" type="ORF">H735_18175</name>
</gene>
<dbReference type="PROSITE" id="PS51782">
    <property type="entry name" value="LYSM"/>
    <property type="match status" value="1"/>
</dbReference>
<comment type="caution">
    <text evidence="3">The sequence shown here is derived from an EMBL/GenBank/DDBJ whole genome shotgun (WGS) entry which is preliminary data.</text>
</comment>
<proteinExistence type="predicted"/>
<dbReference type="InterPro" id="IPR018392">
    <property type="entry name" value="LysM"/>
</dbReference>
<sequence length="847" mass="94750">MSQTYTIKSGDTLLQIAIEQEVDFTTLLELNPQYQVNPDFIRIGEALTLPDESAIEPVEPTYPVEPVSAMRPCSNDGVLFAPPLCKKGESVYDVVFITGDGPLEYYLLDEKASNQLEHEAKETDRLVESYKALLSSAPSDKEATREALEQHTLKRTAWFEDAMHAGIFGDNSRPLSPASQRAAAMRAAQPKPNPNLDLTQDRLTSLQQRKAFVEQYRYRWLEETSMETLRKETLRQLDRQIDEFKKLETKAKPKEESPTKLGIEANNFTNDKTQLVTQKAKRHVVEAYSINQGRYVYLRHAFFEREKPRWSQSYHHSNAHAALKRGDLNRLSQEIAKDIKESTKEFKVEAKFAEWKADGGKFHEWKSTQKYLTESGETRFAISPEAQLLRWGAQASVATVFEPTNGRVDIGIGAEASVSLTEAKVEANLYLPYEKGWHIRLTYLDANKKTATHSFGRFRFVGKVAIGCFTGAMAEGRASVAAGGRQQSREVNEYGESVGVMYSPKVNLAQGAKGDVGFKVQGFAGMQANGQLVGGVEWLPPKNASSSTDGPEGNQKESKEAEFQALAEVKPEGNIAFGAGVNAEFQLALEDGKFYVKCSGQIVCGFGAGGGFGAMLDTTQLWALTKIILQGLQYVDYRMLNNINPLAYEYLVNSTLVAFARDLIGEPSQSFEKVLTAGKDAVDDWRQSYNDILDRQEKANSLAHRILDDSTLSGVPFEQLLPEAIGVMLDVLVEEFLFSFNEQQESAIHKLLCKSTYSWHKFEEILQRMNSDGRAIAGEKAMFDNLARINAILDNIQQHDFNLWVTQLAEKNKLDATSMPYTPLSGEDLARKKAQITASNDEYLPYR</sequence>
<reference evidence="3 4" key="1">
    <citation type="submission" date="2014-07" db="EMBL/GenBank/DDBJ databases">
        <title>Unique and conserved regions in Vibrio harveyi and related species in comparison with the shrimp pathogen Vibrio harveyi CAIM 1792.</title>
        <authorList>
            <person name="Espinoza-Valles I."/>
            <person name="Vora G."/>
            <person name="Leekitcharoenphon P."/>
            <person name="Ussery D."/>
            <person name="Hoj L."/>
            <person name="Gomez-Gil B."/>
        </authorList>
    </citation>
    <scope>NUCLEOTIDE SEQUENCE [LARGE SCALE GENOMIC DNA]</scope>
    <source>
        <strain evidence="4">CAIM 1854 / LMG 25443</strain>
    </source>
</reference>
<dbReference type="Pfam" id="PF01476">
    <property type="entry name" value="LysM"/>
    <property type="match status" value="1"/>
</dbReference>
<protein>
    <submittedName>
        <fullName evidence="3">Peptidoglycan-binding protein</fullName>
    </submittedName>
</protein>
<dbReference type="AlphaFoldDB" id="A0A0C1ZEW5"/>
<evidence type="ECO:0000259" key="2">
    <source>
        <dbReference type="PROSITE" id="PS51782"/>
    </source>
</evidence>
<dbReference type="SUPFAM" id="SSF54106">
    <property type="entry name" value="LysM domain"/>
    <property type="match status" value="1"/>
</dbReference>
<evidence type="ECO:0000256" key="1">
    <source>
        <dbReference type="SAM" id="MobiDB-lite"/>
    </source>
</evidence>
<dbReference type="EMBL" id="JPRD01000031">
    <property type="protein sequence ID" value="KIF51606.1"/>
    <property type="molecule type" value="Genomic_DNA"/>
</dbReference>
<dbReference type="Gene3D" id="3.10.350.10">
    <property type="entry name" value="LysM domain"/>
    <property type="match status" value="1"/>
</dbReference>
<feature type="domain" description="LysM" evidence="2">
    <location>
        <begin position="3"/>
        <end position="49"/>
    </location>
</feature>
<dbReference type="RefSeq" id="WP_020195791.1">
    <property type="nucleotide sequence ID" value="NZ_BAOH01000028.1"/>
</dbReference>
<evidence type="ECO:0000313" key="3">
    <source>
        <dbReference type="EMBL" id="KIF51606.1"/>
    </source>
</evidence>
<accession>A0A0C1ZEW5</accession>
<evidence type="ECO:0000313" key="4">
    <source>
        <dbReference type="Proteomes" id="UP000031586"/>
    </source>
</evidence>
<dbReference type="SMART" id="SM00257">
    <property type="entry name" value="LysM"/>
    <property type="match status" value="1"/>
</dbReference>
<feature type="compositionally biased region" description="Low complexity" evidence="1">
    <location>
        <begin position="176"/>
        <end position="190"/>
    </location>
</feature>
<feature type="region of interest" description="Disordered" evidence="1">
    <location>
        <begin position="540"/>
        <end position="561"/>
    </location>
</feature>
<dbReference type="Proteomes" id="UP000031586">
    <property type="component" value="Unassembled WGS sequence"/>
</dbReference>